<dbReference type="InterPro" id="IPR043914">
    <property type="entry name" value="DUF5763"/>
</dbReference>
<proteinExistence type="predicted"/>
<evidence type="ECO:0000313" key="2">
    <source>
        <dbReference type="EMBL" id="MFC4245491.1"/>
    </source>
</evidence>
<dbReference type="GeneID" id="71852303"/>
<dbReference type="InterPro" id="IPR054824">
    <property type="entry name" value="GvpO-like_N"/>
</dbReference>
<feature type="region of interest" description="Disordered" evidence="1">
    <location>
        <begin position="1"/>
        <end position="123"/>
    </location>
</feature>
<organism evidence="2 3">
    <name type="scientific">Natribaculum luteum</name>
    <dbReference type="NCBI Taxonomy" id="1586232"/>
    <lineage>
        <taxon>Archaea</taxon>
        <taxon>Methanobacteriati</taxon>
        <taxon>Methanobacteriota</taxon>
        <taxon>Stenosarchaea group</taxon>
        <taxon>Halobacteria</taxon>
        <taxon>Halobacteriales</taxon>
        <taxon>Natrialbaceae</taxon>
        <taxon>Natribaculum</taxon>
    </lineage>
</organism>
<evidence type="ECO:0000313" key="3">
    <source>
        <dbReference type="Proteomes" id="UP001595821"/>
    </source>
</evidence>
<dbReference type="InterPro" id="IPR008634">
    <property type="entry name" value="Gas-vesicle_GvpO"/>
</dbReference>
<name>A0ABD5NUM8_9EURY</name>
<comment type="caution">
    <text evidence="2">The sequence shown here is derived from an EMBL/GenBank/DDBJ whole genome shotgun (WGS) entry which is preliminary data.</text>
</comment>
<evidence type="ECO:0000256" key="1">
    <source>
        <dbReference type="SAM" id="MobiDB-lite"/>
    </source>
</evidence>
<feature type="compositionally biased region" description="Acidic residues" evidence="1">
    <location>
        <begin position="74"/>
        <end position="89"/>
    </location>
</feature>
<dbReference type="NCBIfam" id="NF045806">
    <property type="entry name" value="GvpO_arch_Nterm"/>
    <property type="match status" value="1"/>
</dbReference>
<feature type="compositionally biased region" description="Low complexity" evidence="1">
    <location>
        <begin position="44"/>
        <end position="55"/>
    </location>
</feature>
<dbReference type="AlphaFoldDB" id="A0ABD5NUM8"/>
<feature type="compositionally biased region" description="Acidic residues" evidence="1">
    <location>
        <begin position="110"/>
        <end position="123"/>
    </location>
</feature>
<protein>
    <submittedName>
        <fullName evidence="2">Gas vesicle protein GvpO, halophile-type</fullName>
    </submittedName>
</protein>
<dbReference type="RefSeq" id="WP_246971311.1">
    <property type="nucleotide sequence ID" value="NZ_CP095397.1"/>
</dbReference>
<dbReference type="Pfam" id="PF05800">
    <property type="entry name" value="GvpO"/>
    <property type="match status" value="1"/>
</dbReference>
<gene>
    <name evidence="2" type="primary">gvpO</name>
    <name evidence="2" type="ORF">ACFOZ7_00485</name>
</gene>
<reference evidence="2 3" key="1">
    <citation type="journal article" date="2014" name="Int. J. Syst. Evol. Microbiol.">
        <title>Complete genome sequence of Corynebacterium casei LMG S-19264T (=DSM 44701T), isolated from a smear-ripened cheese.</title>
        <authorList>
            <consortium name="US DOE Joint Genome Institute (JGI-PGF)"/>
            <person name="Walter F."/>
            <person name="Albersmeier A."/>
            <person name="Kalinowski J."/>
            <person name="Ruckert C."/>
        </authorList>
    </citation>
    <scope>NUCLEOTIDE SEQUENCE [LARGE SCALE GENOMIC DNA]</scope>
    <source>
        <strain evidence="2 3">IBRC-M 10912</strain>
    </source>
</reference>
<sequence length="215" mass="23828">MAEANEQPQPERCKALTADGTRCSRPAEKDGFCYQHDERDQTVSESNTESQQATETEAEEEPDDEQQHTAADQLESDSEQTPESEEDADDQQRTAAAESETDAGSVDTTDPGDVDTSDLEADIDDGRVEGLLAVRQTVERTAAQIIGRKFDGVSEITPTEDGWRAVVEVVERSSIPDTMDVLGRYEVDLNEDGVIEGYRRIDRYRRGDTVEYESG</sequence>
<dbReference type="Pfam" id="PF19067">
    <property type="entry name" value="DUF5763"/>
    <property type="match status" value="1"/>
</dbReference>
<feature type="compositionally biased region" description="Basic and acidic residues" evidence="1">
    <location>
        <begin position="25"/>
        <end position="42"/>
    </location>
</feature>
<dbReference type="EMBL" id="JBHSDJ010000002">
    <property type="protein sequence ID" value="MFC4245491.1"/>
    <property type="molecule type" value="Genomic_DNA"/>
</dbReference>
<accession>A0ABD5NUM8</accession>
<dbReference type="Proteomes" id="UP001595821">
    <property type="component" value="Unassembled WGS sequence"/>
</dbReference>